<dbReference type="GO" id="GO:0000245">
    <property type="term" value="P:spliceosomal complex assembly"/>
    <property type="evidence" value="ECO:0007669"/>
    <property type="project" value="InterPro"/>
</dbReference>
<dbReference type="Gene3D" id="2.30.30.100">
    <property type="match status" value="1"/>
</dbReference>
<evidence type="ECO:0000313" key="15">
    <source>
        <dbReference type="Proteomes" id="UP000694621"/>
    </source>
</evidence>
<protein>
    <recommendedName>
        <fullName evidence="11">Gem-associated protein 6</fullName>
    </recommendedName>
</protein>
<keyword evidence="3" id="KW-0963">Cytoplasm</keyword>
<dbReference type="PANTHER" id="PTHR14710">
    <property type="entry name" value="GEM-ASSOCIATED PROTEIN 6"/>
    <property type="match status" value="1"/>
</dbReference>
<dbReference type="InterPro" id="IPR009422">
    <property type="entry name" value="Gemin6"/>
</dbReference>
<dbReference type="CTD" id="79833"/>
<keyword evidence="6" id="KW-0508">mRNA splicing</keyword>
<dbReference type="FunFam" id="2.30.30.100:FF:000038">
    <property type="entry name" value="Gem-associated protein 6"/>
    <property type="match status" value="1"/>
</dbReference>
<evidence type="ECO:0000256" key="8">
    <source>
        <dbReference type="ARBA" id="ARBA00034695"/>
    </source>
</evidence>
<reference evidence="13 16" key="1">
    <citation type="submission" date="2021-07" db="EMBL/GenBank/DDBJ databases">
        <authorList>
            <person name="Imarazene B."/>
            <person name="Zahm M."/>
            <person name="Klopp C."/>
            <person name="Cabau C."/>
            <person name="Beille S."/>
            <person name="Jouanno E."/>
            <person name="Castinel A."/>
            <person name="Lluch J."/>
            <person name="Gil L."/>
            <person name="Kuchtly C."/>
            <person name="Lopez Roques C."/>
            <person name="Donnadieu C."/>
            <person name="Parrinello H."/>
            <person name="Journot L."/>
            <person name="Du K."/>
            <person name="Schartl M."/>
            <person name="Retaux S."/>
            <person name="Guiguen Y."/>
        </authorList>
    </citation>
    <scope>NUCLEOTIDE SEQUENCE [LARGE SCALE GENOMIC DNA]</scope>
    <source>
        <strain evidence="13">Pach_M1</strain>
        <tissue evidence="13">Testis</tissue>
    </source>
</reference>
<organism evidence="14 15">
    <name type="scientific">Astyanax mexicanus</name>
    <name type="common">Blind cave fish</name>
    <name type="synonym">Astyanax fasciatus mexicanus</name>
    <dbReference type="NCBI Taxonomy" id="7994"/>
    <lineage>
        <taxon>Eukaryota</taxon>
        <taxon>Metazoa</taxon>
        <taxon>Chordata</taxon>
        <taxon>Craniata</taxon>
        <taxon>Vertebrata</taxon>
        <taxon>Euteleostomi</taxon>
        <taxon>Actinopterygii</taxon>
        <taxon>Neopterygii</taxon>
        <taxon>Teleostei</taxon>
        <taxon>Ostariophysi</taxon>
        <taxon>Characiformes</taxon>
        <taxon>Characoidei</taxon>
        <taxon>Acestrorhamphidae</taxon>
        <taxon>Acestrorhamphinae</taxon>
        <taxon>Astyanax</taxon>
    </lineage>
</organism>
<evidence type="ECO:0000256" key="10">
    <source>
        <dbReference type="ARBA" id="ARBA00065613"/>
    </source>
</evidence>
<dbReference type="CDD" id="cd11676">
    <property type="entry name" value="Gemin6"/>
    <property type="match status" value="1"/>
</dbReference>
<feature type="domain" description="AD" evidence="12">
    <location>
        <begin position="69"/>
        <end position="164"/>
    </location>
</feature>
<dbReference type="InterPro" id="IPR046856">
    <property type="entry name" value="Gemin6_C"/>
</dbReference>
<dbReference type="EMBL" id="JAICCE010000016">
    <property type="protein sequence ID" value="KAG9267058.1"/>
    <property type="molecule type" value="Genomic_DNA"/>
</dbReference>
<keyword evidence="5" id="KW-0507">mRNA processing</keyword>
<sequence>MGDWCRVMPQDWNKYVNHEVRVSAQDKQQYEGWVFTVDPVSASVVLVAFQESGGASVRVVLGHAVREVQVLREADGETEKKLRSLLTPAGCQVFSDVELKERKERLHGWLEKNLIPVTDEGDVLRVANVLTISAPYGAGQCTSSNEIILARVQSLVESCPQQKNQQ</sequence>
<dbReference type="PANTHER" id="PTHR14710:SF2">
    <property type="entry name" value="GEM-ASSOCIATED PROTEIN 6"/>
    <property type="match status" value="1"/>
</dbReference>
<comment type="function">
    <text evidence="9">The SMN complex catalyzes the assembly of small nuclear ribonucleoproteins (snRNPs), the building blocks of the spliceosome, and thereby plays an important role in the splicing of cellular pre-mRNAs. Most spliceosomal snRNPs contain a common set of Sm proteins SNRPB, SNRPD1, SNRPD2, SNRPD3, SNRPE, SNRPF and SNRPG that assemble in a heptameric protein ring on the Sm site of the small nuclear RNA to form the core snRNP (Sm core). In the cytosol, the Sm proteins SNRPD1, SNRPD2, SNRPE, SNRPF and SNRPG are trapped in an inactive 6S pICln-Sm complex by the chaperone CLNS1A that controls the assembly of the core snRNP. To assemble core snRNPs, the SMN complex accepts the trapped 5Sm proteins from CLNS1A forming an intermediate. Binding of snRNA inside 5Sm triggers eviction of the SMN complex, thereby allowing binding of SNRPD3 and SNRPB to complete assembly of the core snRNP.</text>
</comment>
<accession>A0A8B9KVL7</accession>
<dbReference type="AlphaFoldDB" id="A0A8B9KVL7"/>
<evidence type="ECO:0000256" key="2">
    <source>
        <dbReference type="ARBA" id="ARBA00004642"/>
    </source>
</evidence>
<dbReference type="GO" id="GO:0097504">
    <property type="term" value="C:Gemini of Cajal bodies"/>
    <property type="evidence" value="ECO:0007669"/>
    <property type="project" value="UniProtKB-SubCell"/>
</dbReference>
<evidence type="ECO:0000256" key="7">
    <source>
        <dbReference type="ARBA" id="ARBA00023242"/>
    </source>
</evidence>
<name>A0A8B9KVL7_ASTMX</name>
<evidence type="ECO:0000256" key="4">
    <source>
        <dbReference type="ARBA" id="ARBA00022553"/>
    </source>
</evidence>
<comment type="subunit">
    <text evidence="10">Part of the core SMN complex that contains SMN1, GEMIN2/SIP1, DDX20/GEMIN3, GEMIN4, GEMIN5, GEMIN6, GEMIN7, GEMIN8 and STRAP/UNRIP. Part of the SMN-Sm complex that contains SMN1, GEMIN2/SIP1, DDX20/GEMIN3, GEMIN4, GEMIN5, GEMIN6, GEMIN7, GEMIN8, STRAP/UNRIP and the Sm proteins SNRPB, SNRPD1, SNRPD2, SNRPD3, SNRPE, SNRPF and SNRPG. Interacts with GEMIN7; the interaction is direct. Interacts with GEMIN8; the interaction is direct. Interacts with SNRPB, SNRPD2, SNRPD3 and SNRPE; the interaction is direct.</text>
</comment>
<comment type="subcellular location">
    <subcellularLocation>
        <location evidence="1">Cytoplasm</location>
    </subcellularLocation>
    <subcellularLocation>
        <location evidence="8">Nucleus</location>
        <location evidence="8">Gem</location>
    </subcellularLocation>
    <subcellularLocation>
        <location evidence="2">Nucleus</location>
        <location evidence="2">Nucleoplasm</location>
    </subcellularLocation>
</comment>
<evidence type="ECO:0000256" key="11">
    <source>
        <dbReference type="ARBA" id="ARBA00067670"/>
    </source>
</evidence>
<dbReference type="RefSeq" id="XP_007231850.2">
    <property type="nucleotide sequence ID" value="XM_007231788.4"/>
</dbReference>
<keyword evidence="4" id="KW-0597">Phosphoprotein</keyword>
<evidence type="ECO:0000313" key="13">
    <source>
        <dbReference type="EMBL" id="KAG9267058.1"/>
    </source>
</evidence>
<keyword evidence="7" id="KW-0539">Nucleus</keyword>
<evidence type="ECO:0000313" key="14">
    <source>
        <dbReference type="Ensembl" id="ENSAMXP00005042177.1"/>
    </source>
</evidence>
<dbReference type="InterPro" id="IPR046857">
    <property type="entry name" value="Gemin6_Sm-like_dom"/>
</dbReference>
<dbReference type="InterPro" id="IPR047574">
    <property type="entry name" value="AD"/>
</dbReference>
<dbReference type="Proteomes" id="UP000752171">
    <property type="component" value="Unassembled WGS sequence"/>
</dbReference>
<reference evidence="14" key="2">
    <citation type="submission" date="2025-05" db="UniProtKB">
        <authorList>
            <consortium name="Ensembl"/>
        </authorList>
    </citation>
    <scope>IDENTIFICATION</scope>
</reference>
<evidence type="ECO:0000313" key="16">
    <source>
        <dbReference type="Proteomes" id="UP000752171"/>
    </source>
</evidence>
<dbReference type="Ensembl" id="ENSAMXT00005045886.1">
    <property type="protein sequence ID" value="ENSAMXP00005042177.1"/>
    <property type="gene ID" value="ENSAMXG00005019709.1"/>
</dbReference>
<proteinExistence type="predicted"/>
<evidence type="ECO:0000256" key="1">
    <source>
        <dbReference type="ARBA" id="ARBA00004496"/>
    </source>
</evidence>
<evidence type="ECO:0000256" key="3">
    <source>
        <dbReference type="ARBA" id="ARBA00022490"/>
    </source>
</evidence>
<gene>
    <name evidence="13" type="primary">GEMIN6</name>
    <name evidence="13" type="ORF">AMEX_G19735</name>
</gene>
<dbReference type="GO" id="GO:0032797">
    <property type="term" value="C:SMN complex"/>
    <property type="evidence" value="ECO:0007669"/>
    <property type="project" value="TreeGrafter"/>
</dbReference>
<evidence type="ECO:0000256" key="6">
    <source>
        <dbReference type="ARBA" id="ARBA00023187"/>
    </source>
</evidence>
<evidence type="ECO:0000256" key="5">
    <source>
        <dbReference type="ARBA" id="ARBA00022664"/>
    </source>
</evidence>
<dbReference type="GeneID" id="103037088"/>
<dbReference type="GO" id="GO:0000387">
    <property type="term" value="P:spliceosomal snRNP assembly"/>
    <property type="evidence" value="ECO:0007669"/>
    <property type="project" value="TreeGrafter"/>
</dbReference>
<dbReference type="OrthoDB" id="77463at2759"/>
<dbReference type="PROSITE" id="PS52001">
    <property type="entry name" value="AD"/>
    <property type="match status" value="1"/>
</dbReference>
<evidence type="ECO:0000259" key="12">
    <source>
        <dbReference type="PROSITE" id="PS52001"/>
    </source>
</evidence>
<evidence type="ECO:0000256" key="9">
    <source>
        <dbReference type="ARBA" id="ARBA00059373"/>
    </source>
</evidence>
<dbReference type="Pfam" id="PF06372">
    <property type="entry name" value="Gemin6"/>
    <property type="match status" value="1"/>
</dbReference>
<dbReference type="Pfam" id="PF20417">
    <property type="entry name" value="Gemin6_C"/>
    <property type="match status" value="1"/>
</dbReference>
<dbReference type="Proteomes" id="UP000694621">
    <property type="component" value="Unplaced"/>
</dbReference>
<dbReference type="KEGG" id="amex:103037088"/>
<dbReference type="OMA" id="LEWEDYV"/>